<dbReference type="NCBIfam" id="TIGR02281">
    <property type="entry name" value="clan_AA_DTGA"/>
    <property type="match status" value="1"/>
</dbReference>
<organism evidence="1 2">
    <name type="scientific">Stappia sediminis</name>
    <dbReference type="NCBI Taxonomy" id="2692190"/>
    <lineage>
        <taxon>Bacteria</taxon>
        <taxon>Pseudomonadati</taxon>
        <taxon>Pseudomonadota</taxon>
        <taxon>Alphaproteobacteria</taxon>
        <taxon>Hyphomicrobiales</taxon>
        <taxon>Stappiaceae</taxon>
        <taxon>Stappia</taxon>
    </lineage>
</organism>
<sequence length="174" mass="18542">MWRYLVVLVGVLGFAVVGPDIARKIIASPQVSDAVSARQERAESPRKPAGGIRTLVLDASSNGHYFTTVWINGRAVDAVIDTGATTIAIPEKIAAASGVIPRASDYTARTRTANGIVRAAPVDLREVRLGSIRLRNVRAMVLPDGALGITLIGMTALSKLSTIDIRDGRMRLVQ</sequence>
<protein>
    <submittedName>
        <fullName evidence="1">TIGR02281 family clan AA aspartic protease</fullName>
        <ecNumber evidence="1">3.4.23.-</ecNumber>
    </submittedName>
</protein>
<dbReference type="SUPFAM" id="SSF50630">
    <property type="entry name" value="Acid proteases"/>
    <property type="match status" value="1"/>
</dbReference>
<dbReference type="Gene3D" id="2.40.70.10">
    <property type="entry name" value="Acid Proteases"/>
    <property type="match status" value="1"/>
</dbReference>
<dbReference type="InterPro" id="IPR011969">
    <property type="entry name" value="Clan_AA_Asp_peptidase_C"/>
</dbReference>
<dbReference type="GO" id="GO:0004190">
    <property type="term" value="F:aspartic-type endopeptidase activity"/>
    <property type="evidence" value="ECO:0007669"/>
    <property type="project" value="InterPro"/>
</dbReference>
<dbReference type="Pfam" id="PF13975">
    <property type="entry name" value="gag-asp_proteas"/>
    <property type="match status" value="1"/>
</dbReference>
<dbReference type="Proteomes" id="UP000433101">
    <property type="component" value="Unassembled WGS sequence"/>
</dbReference>
<dbReference type="InterPro" id="IPR021109">
    <property type="entry name" value="Peptidase_aspartic_dom_sf"/>
</dbReference>
<keyword evidence="1" id="KW-0378">Hydrolase</keyword>
<dbReference type="InterPro" id="IPR001969">
    <property type="entry name" value="Aspartic_peptidase_AS"/>
</dbReference>
<comment type="caution">
    <text evidence="1">The sequence shown here is derived from an EMBL/GenBank/DDBJ whole genome shotgun (WGS) entry which is preliminary data.</text>
</comment>
<keyword evidence="1" id="KW-0645">Protease</keyword>
<evidence type="ECO:0000313" key="1">
    <source>
        <dbReference type="EMBL" id="MXN66433.1"/>
    </source>
</evidence>
<dbReference type="AlphaFoldDB" id="A0A7X3S924"/>
<dbReference type="RefSeq" id="WP_160776655.1">
    <property type="nucleotide sequence ID" value="NZ_WUMV01000007.1"/>
</dbReference>
<gene>
    <name evidence="1" type="ORF">GR183_16075</name>
</gene>
<accession>A0A7X3S924</accession>
<dbReference type="GO" id="GO:0006508">
    <property type="term" value="P:proteolysis"/>
    <property type="evidence" value="ECO:0007669"/>
    <property type="project" value="UniProtKB-KW"/>
</dbReference>
<evidence type="ECO:0000313" key="2">
    <source>
        <dbReference type="Proteomes" id="UP000433101"/>
    </source>
</evidence>
<name>A0A7X3S924_9HYPH</name>
<keyword evidence="2" id="KW-1185">Reference proteome</keyword>
<dbReference type="CDD" id="cd05483">
    <property type="entry name" value="retropepsin_like_bacteria"/>
    <property type="match status" value="1"/>
</dbReference>
<dbReference type="EMBL" id="WUMV01000007">
    <property type="protein sequence ID" value="MXN66433.1"/>
    <property type="molecule type" value="Genomic_DNA"/>
</dbReference>
<dbReference type="EC" id="3.4.23.-" evidence="1"/>
<proteinExistence type="predicted"/>
<reference evidence="1 2" key="1">
    <citation type="submission" date="2019-12" db="EMBL/GenBank/DDBJ databases">
        <authorList>
            <person name="Li M."/>
        </authorList>
    </citation>
    <scope>NUCLEOTIDE SEQUENCE [LARGE SCALE GENOMIC DNA]</scope>
    <source>
        <strain evidence="1 2">GBMRC 2046</strain>
    </source>
</reference>
<dbReference type="PROSITE" id="PS00141">
    <property type="entry name" value="ASP_PROTEASE"/>
    <property type="match status" value="1"/>
</dbReference>
<dbReference type="InterPro" id="IPR034122">
    <property type="entry name" value="Retropepsin-like_bacterial"/>
</dbReference>